<dbReference type="Pfam" id="PF13646">
    <property type="entry name" value="HEAT_2"/>
    <property type="match status" value="3"/>
</dbReference>
<evidence type="ECO:0000313" key="6">
    <source>
        <dbReference type="Proteomes" id="UP000315995"/>
    </source>
</evidence>
<dbReference type="InterPro" id="IPR004155">
    <property type="entry name" value="PBS_lyase_HEAT"/>
</dbReference>
<dbReference type="PROSITE" id="PS50293">
    <property type="entry name" value="TPR_REGION"/>
    <property type="match status" value="1"/>
</dbReference>
<dbReference type="OrthoDB" id="5452667at2"/>
<feature type="repeat" description="TPR" evidence="3">
    <location>
        <begin position="583"/>
        <end position="616"/>
    </location>
</feature>
<dbReference type="SUPFAM" id="SSF48371">
    <property type="entry name" value="ARM repeat"/>
    <property type="match status" value="1"/>
</dbReference>
<dbReference type="PANTHER" id="PTHR45586">
    <property type="entry name" value="TPR REPEAT-CONTAINING PROTEIN PA4667"/>
    <property type="match status" value="1"/>
</dbReference>
<feature type="repeat" description="TPR" evidence="3">
    <location>
        <begin position="95"/>
        <end position="128"/>
    </location>
</feature>
<feature type="signal peptide" evidence="4">
    <location>
        <begin position="1"/>
        <end position="21"/>
    </location>
</feature>
<dbReference type="Pfam" id="PF13432">
    <property type="entry name" value="TPR_16"/>
    <property type="match status" value="3"/>
</dbReference>
<evidence type="ECO:0000256" key="1">
    <source>
        <dbReference type="ARBA" id="ARBA00022737"/>
    </source>
</evidence>
<dbReference type="InterPro" id="IPR011989">
    <property type="entry name" value="ARM-like"/>
</dbReference>
<accession>A0A5B8YCB0</accession>
<accession>A0A4Y6Q0F8</accession>
<dbReference type="Pfam" id="PF13424">
    <property type="entry name" value="TPR_12"/>
    <property type="match status" value="1"/>
</dbReference>
<feature type="chain" id="PRO_5030106805" evidence="4">
    <location>
        <begin position="22"/>
        <end position="1356"/>
    </location>
</feature>
<reference evidence="5 6" key="1">
    <citation type="submission" date="2019-06" db="EMBL/GenBank/DDBJ databases">
        <title>Persicimonas caeni gen. nov., sp. nov., a predatory bacterium isolated from solar saltern.</title>
        <authorList>
            <person name="Wang S."/>
        </authorList>
    </citation>
    <scope>NUCLEOTIDE SEQUENCE [LARGE SCALE GENOMIC DNA]</scope>
    <source>
        <strain evidence="5 6">YN101</strain>
    </source>
</reference>
<keyword evidence="4" id="KW-0732">Signal</keyword>
<keyword evidence="2 3" id="KW-0802">TPR repeat</keyword>
<feature type="repeat" description="TPR" evidence="3">
    <location>
        <begin position="410"/>
        <end position="443"/>
    </location>
</feature>
<dbReference type="InterPro" id="IPR011990">
    <property type="entry name" value="TPR-like_helical_dom_sf"/>
</dbReference>
<feature type="repeat" description="TPR" evidence="3">
    <location>
        <begin position="166"/>
        <end position="199"/>
    </location>
</feature>
<feature type="repeat" description="TPR" evidence="3">
    <location>
        <begin position="129"/>
        <end position="162"/>
    </location>
</feature>
<dbReference type="SMART" id="SM00028">
    <property type="entry name" value="TPR"/>
    <property type="match status" value="16"/>
</dbReference>
<feature type="repeat" description="TPR" evidence="3">
    <location>
        <begin position="478"/>
        <end position="511"/>
    </location>
</feature>
<feature type="repeat" description="TPR" evidence="3">
    <location>
        <begin position="690"/>
        <end position="723"/>
    </location>
</feature>
<dbReference type="Gene3D" id="1.25.10.10">
    <property type="entry name" value="Leucine-rich Repeat Variant"/>
    <property type="match status" value="4"/>
</dbReference>
<dbReference type="PROSITE" id="PS50005">
    <property type="entry name" value="TPR"/>
    <property type="match status" value="9"/>
</dbReference>
<evidence type="ECO:0000313" key="5">
    <source>
        <dbReference type="EMBL" id="QDG53970.1"/>
    </source>
</evidence>
<evidence type="ECO:0000256" key="3">
    <source>
        <dbReference type="PROSITE-ProRule" id="PRU00339"/>
    </source>
</evidence>
<dbReference type="PANTHER" id="PTHR45586:SF1">
    <property type="entry name" value="LIPOPOLYSACCHARIDE ASSEMBLY PROTEIN B"/>
    <property type="match status" value="1"/>
</dbReference>
<dbReference type="Gene3D" id="1.25.40.10">
    <property type="entry name" value="Tetratricopeptide repeat domain"/>
    <property type="match status" value="4"/>
</dbReference>
<dbReference type="RefSeq" id="WP_141200420.1">
    <property type="nucleotide sequence ID" value="NZ_CP041186.1"/>
</dbReference>
<dbReference type="SUPFAM" id="SSF48452">
    <property type="entry name" value="TPR-like"/>
    <property type="match status" value="3"/>
</dbReference>
<dbReference type="SMART" id="SM00567">
    <property type="entry name" value="EZ_HEAT"/>
    <property type="match status" value="10"/>
</dbReference>
<dbReference type="Pfam" id="PF13176">
    <property type="entry name" value="TPR_7"/>
    <property type="match status" value="1"/>
</dbReference>
<dbReference type="Pfam" id="PF13181">
    <property type="entry name" value="TPR_8"/>
    <property type="match status" value="2"/>
</dbReference>
<name>A0A4Y6Q0F8_PERCE</name>
<dbReference type="Pfam" id="PF13414">
    <property type="entry name" value="TPR_11"/>
    <property type="match status" value="1"/>
</dbReference>
<keyword evidence="6" id="KW-1185">Reference proteome</keyword>
<gene>
    <name evidence="5" type="ORF">FIV42_25475</name>
</gene>
<dbReference type="EMBL" id="CP041186">
    <property type="protein sequence ID" value="QDG53970.1"/>
    <property type="molecule type" value="Genomic_DNA"/>
</dbReference>
<feature type="repeat" description="TPR" evidence="3">
    <location>
        <begin position="238"/>
        <end position="271"/>
    </location>
</feature>
<keyword evidence="1" id="KW-0677">Repeat</keyword>
<evidence type="ECO:0000256" key="4">
    <source>
        <dbReference type="SAM" id="SignalP"/>
    </source>
</evidence>
<dbReference type="InterPro" id="IPR016024">
    <property type="entry name" value="ARM-type_fold"/>
</dbReference>
<dbReference type="Proteomes" id="UP000315995">
    <property type="component" value="Chromosome"/>
</dbReference>
<feature type="repeat" description="TPR" evidence="3">
    <location>
        <begin position="308"/>
        <end position="341"/>
    </location>
</feature>
<dbReference type="InterPro" id="IPR051012">
    <property type="entry name" value="CellSynth/LPSAsmb/PSIAsmb"/>
</dbReference>
<protein>
    <submittedName>
        <fullName evidence="5">Tetratricopeptide repeat protein</fullName>
    </submittedName>
</protein>
<organism evidence="5 6">
    <name type="scientific">Persicimonas caeni</name>
    <dbReference type="NCBI Taxonomy" id="2292766"/>
    <lineage>
        <taxon>Bacteria</taxon>
        <taxon>Deltaproteobacteria</taxon>
        <taxon>Bradymonadales</taxon>
        <taxon>Bradymonadaceae</taxon>
        <taxon>Persicimonas</taxon>
    </lineage>
</organism>
<proteinExistence type="predicted"/>
<dbReference type="InterPro" id="IPR019734">
    <property type="entry name" value="TPR_rpt"/>
</dbReference>
<evidence type="ECO:0000256" key="2">
    <source>
        <dbReference type="ARBA" id="ARBA00022803"/>
    </source>
</evidence>
<sequence>MQRLRLKLGIMLVVLATYGTAEVITPAPVYAQDWDVKGGEKRRQEIIRRYKQLLERNPVEGLIFEKLVAYVGRGKGLDGLIDDYKKAVEAKPDKLAYRLILGHLLKTKNDYKGALEQYEKAVELDDDNPTAFLARGSAHMLLQHDKKATEDFEKALELEDDKDRKTKILRKLADVAFAQRDWERAEKYYDQLIALDKRNEYLRMEYAQVLVKYKRYEKALEQYDALIKLAGRDTKARATTLRDKGDVYERMGEPEMAVKTYRKAMKLMREGHWLHNELRHRVVDVYRGMDKLDELLEEYEKEWKYPDYDESMMLAKLYDELGKEDKALDYYQRAIKKNRRKVDPRLKVIRILQRRGEDKKVVDAYQDLIRVAPGQHRFQFELVQIYFRMGDRKKAERQLTRIARRFRRDPQVYLELADTYMRYDMRDKARKAYERLVRLDPKNESYILSLGEFYYRESELDKAKKTWKKILRSRLSKAEAHALLGETYAEHGMIDKGIEEYKKAIELAPDDLTIRRGVAINYEQARRFQQAIDAWSHIMEKAEEPEMRAEARGRIIGIYQQQGRLRSKMRDFAKAFEADEPDEESGYFLAEAHLKRKEYEEAEAVYSKLIKLDDEESKEDVEAFEALLRIYEQTGDKKKSIAVLEKMAELRPKLAREYFHRIAELSLELYQDDKAVQYAMRAVEQNPDDATAHARLGDVYREMQRLEAAAKEYRVAIDLDPRAFDHTMKLAELLMELQQYEEAEELYRTIVKKARDESLILKAGRKAMQLAEADGRLEELEMEFSPLLFSARSKPVYRKLMLELYDRVVTPLVTEMRYGMAGDRDETKKQIDKMSRQALPALTDALQSDDVGQRALAIRLLGDLHAGPAAPTLARIAVDPKSSLRSLAVMSVARIGDERASRTLIRALDSDDPTVRDLATWALGFTGGSQAVKALVDIVKEGQNWSQQALAAVSLGRIGDARSSRALLDAFDSARISRSSDNIAMAIVWALGRAESDKAVDKLTKALEEGSKEVQSLAAWSLARVGNDEALEALLDAYWSDEPQQREVAGRGLVQLAGREPEGQGAESTAREVAHDIQYINDRRHEIQTDSVLSSLRQDASAIDVTPAGDFITDHLDTFARMAKGKLEGDNARVRRIVLRDLADMSGGMGFGVLSPATDADKAAVKKLVAKLHSPLQEIAKSEESAVLRPVATLLGAVGDSGDVPKLLELAKSDDVAVREAAVSALGKMPTSKELVEAAKARLGDDSFAVRSAAAVSLGELVGAKDAQADAITKALLDTLGDDYRAVREAAAEGLVALGSDAAINGLAERLANLSLPVKLVALRALADSESEAAKKALVPYADHADMRLRRAAAGL</sequence>